<dbReference type="CDD" id="cd07067">
    <property type="entry name" value="HP_PGM_like"/>
    <property type="match status" value="1"/>
</dbReference>
<dbReference type="Pfam" id="PF00300">
    <property type="entry name" value="His_Phos_1"/>
    <property type="match status" value="1"/>
</dbReference>
<dbReference type="AlphaFoldDB" id="A0A432WLM9"/>
<dbReference type="Proteomes" id="UP000287823">
    <property type="component" value="Unassembled WGS sequence"/>
</dbReference>
<proteinExistence type="predicted"/>
<accession>A0A432WLM9</accession>
<organism evidence="1 2">
    <name type="scientific">Aliidiomarina soli</name>
    <dbReference type="NCBI Taxonomy" id="1928574"/>
    <lineage>
        <taxon>Bacteria</taxon>
        <taxon>Pseudomonadati</taxon>
        <taxon>Pseudomonadota</taxon>
        <taxon>Gammaproteobacteria</taxon>
        <taxon>Alteromonadales</taxon>
        <taxon>Idiomarinaceae</taxon>
        <taxon>Aliidiomarina</taxon>
    </lineage>
</organism>
<dbReference type="RefSeq" id="WP_126788299.1">
    <property type="nucleotide sequence ID" value="NZ_PIPO01000001.1"/>
</dbReference>
<dbReference type="SUPFAM" id="SSF53254">
    <property type="entry name" value="Phosphoglycerate mutase-like"/>
    <property type="match status" value="1"/>
</dbReference>
<name>A0A432WLM9_9GAMM</name>
<dbReference type="SMART" id="SM00855">
    <property type="entry name" value="PGAM"/>
    <property type="match status" value="1"/>
</dbReference>
<dbReference type="GO" id="GO:0005737">
    <property type="term" value="C:cytoplasm"/>
    <property type="evidence" value="ECO:0007669"/>
    <property type="project" value="InterPro"/>
</dbReference>
<dbReference type="Gene3D" id="3.40.50.1240">
    <property type="entry name" value="Phosphoglycerate mutase-like"/>
    <property type="match status" value="1"/>
</dbReference>
<sequence>MKLFIMRHGEAAPQQASALLGGASYTSDEARELTSYGEDEVRASTQWLSEHYPKLDLAIASPLVRAQQTLDLVSDEIPIELRETSDEVTPSSDPEAFASALLARLQVEPAETVLVVSHMPFVCYLVSYLDQKVQAPLFPTAGIAVLDIEPLAMRGDLQSMTAPPEPTMSGA</sequence>
<protein>
    <submittedName>
        <fullName evidence="1">Phosphohistidine phosphatase SixA</fullName>
    </submittedName>
</protein>
<dbReference type="EMBL" id="PIPO01000001">
    <property type="protein sequence ID" value="RUO34607.1"/>
    <property type="molecule type" value="Genomic_DNA"/>
</dbReference>
<evidence type="ECO:0000313" key="2">
    <source>
        <dbReference type="Proteomes" id="UP000287823"/>
    </source>
</evidence>
<dbReference type="GO" id="GO:0101006">
    <property type="term" value="F:protein histidine phosphatase activity"/>
    <property type="evidence" value="ECO:0007669"/>
    <property type="project" value="InterPro"/>
</dbReference>
<evidence type="ECO:0000313" key="1">
    <source>
        <dbReference type="EMBL" id="RUO34607.1"/>
    </source>
</evidence>
<dbReference type="InterPro" id="IPR004449">
    <property type="entry name" value="SixA"/>
</dbReference>
<reference evidence="1 2" key="1">
    <citation type="journal article" date="2011" name="Front. Microbiol.">
        <title>Genomic signatures of strain selection and enhancement in Bacillus atrophaeus var. globigii, a historical biowarfare simulant.</title>
        <authorList>
            <person name="Gibbons H.S."/>
            <person name="Broomall S.M."/>
            <person name="McNew L.A."/>
            <person name="Daligault H."/>
            <person name="Chapman C."/>
            <person name="Bruce D."/>
            <person name="Karavis M."/>
            <person name="Krepps M."/>
            <person name="McGregor P.A."/>
            <person name="Hong C."/>
            <person name="Park K.H."/>
            <person name="Akmal A."/>
            <person name="Feldman A."/>
            <person name="Lin J.S."/>
            <person name="Chang W.E."/>
            <person name="Higgs B.W."/>
            <person name="Demirev P."/>
            <person name="Lindquist J."/>
            <person name="Liem A."/>
            <person name="Fochler E."/>
            <person name="Read T.D."/>
            <person name="Tapia R."/>
            <person name="Johnson S."/>
            <person name="Bishop-Lilly K.A."/>
            <person name="Detter C."/>
            <person name="Han C."/>
            <person name="Sozhamannan S."/>
            <person name="Rosenzweig C.N."/>
            <person name="Skowronski E.W."/>
        </authorList>
    </citation>
    <scope>NUCLEOTIDE SEQUENCE [LARGE SCALE GENOMIC DNA]</scope>
    <source>
        <strain evidence="1 2">Y4G10-17</strain>
    </source>
</reference>
<keyword evidence="2" id="KW-1185">Reference proteome</keyword>
<dbReference type="InterPro" id="IPR013078">
    <property type="entry name" value="His_Pase_superF_clade-1"/>
</dbReference>
<gene>
    <name evidence="1" type="primary">sixA</name>
    <name evidence="1" type="ORF">CWE14_00985</name>
</gene>
<comment type="caution">
    <text evidence="1">The sequence shown here is derived from an EMBL/GenBank/DDBJ whole genome shotgun (WGS) entry which is preliminary data.</text>
</comment>
<dbReference type="NCBIfam" id="TIGR00249">
    <property type="entry name" value="sixA"/>
    <property type="match status" value="1"/>
</dbReference>
<dbReference type="InterPro" id="IPR029033">
    <property type="entry name" value="His_PPase_superfam"/>
</dbReference>